<dbReference type="EMBL" id="CH474015">
    <property type="protein sequence ID" value="EDL85655.1"/>
    <property type="molecule type" value="Genomic_DNA"/>
</dbReference>
<accession>A6K345</accession>
<organism evidence="1 2">
    <name type="scientific">Rattus norvegicus</name>
    <name type="common">Rat</name>
    <dbReference type="NCBI Taxonomy" id="10116"/>
    <lineage>
        <taxon>Eukaryota</taxon>
        <taxon>Metazoa</taxon>
        <taxon>Chordata</taxon>
        <taxon>Craniata</taxon>
        <taxon>Vertebrata</taxon>
        <taxon>Euteleostomi</taxon>
        <taxon>Mammalia</taxon>
        <taxon>Eutheria</taxon>
        <taxon>Euarchontoglires</taxon>
        <taxon>Glires</taxon>
        <taxon>Rodentia</taxon>
        <taxon>Myomorpha</taxon>
        <taxon>Muroidea</taxon>
        <taxon>Muridae</taxon>
        <taxon>Murinae</taxon>
        <taxon>Rattus</taxon>
    </lineage>
</organism>
<protein>
    <submittedName>
        <fullName evidence="1">RCG51765</fullName>
    </submittedName>
</protein>
<evidence type="ECO:0000313" key="1">
    <source>
        <dbReference type="EMBL" id="EDL85655.1"/>
    </source>
</evidence>
<dbReference type="AlphaFoldDB" id="A6K345"/>
<name>A6K345_RAT</name>
<dbReference type="Proteomes" id="UP000234681">
    <property type="component" value="Chromosome 2"/>
</dbReference>
<reference evidence="1 2" key="1">
    <citation type="submission" date="2005-09" db="EMBL/GenBank/DDBJ databases">
        <authorList>
            <person name="Mural R.J."/>
            <person name="Li P.W."/>
            <person name="Adams M.D."/>
            <person name="Amanatides P.G."/>
            <person name="Baden-Tillson H."/>
            <person name="Barnstead M."/>
            <person name="Chin S.H."/>
            <person name="Dew I."/>
            <person name="Evans C.A."/>
            <person name="Ferriera S."/>
            <person name="Flanigan M."/>
            <person name="Fosler C."/>
            <person name="Glodek A."/>
            <person name="Gu Z."/>
            <person name="Holt R.A."/>
            <person name="Jennings D."/>
            <person name="Kraft C.L."/>
            <person name="Lu F."/>
            <person name="Nguyen T."/>
            <person name="Nusskern D.R."/>
            <person name="Pfannkoch C.M."/>
            <person name="Sitter C."/>
            <person name="Sutton G.G."/>
            <person name="Venter J.C."/>
            <person name="Wang Z."/>
            <person name="Woodage T."/>
            <person name="Zheng X.H."/>
            <person name="Zhong F."/>
        </authorList>
    </citation>
    <scope>NUCLEOTIDE SEQUENCE [LARGE SCALE GENOMIC DNA]</scope>
    <source>
        <strain>BN</strain>
        <strain evidence="2">Sprague-Dawley</strain>
    </source>
</reference>
<gene>
    <name evidence="1" type="ORF">rCG_51765</name>
</gene>
<sequence length="55" mass="5966">MDQLRVLDSPLPIPGLPEEFPSPVHLAIFSTVPGGTSHALHGREGRAWPVAHSRM</sequence>
<proteinExistence type="predicted"/>
<evidence type="ECO:0000313" key="2">
    <source>
        <dbReference type="Proteomes" id="UP000234681"/>
    </source>
</evidence>